<protein>
    <submittedName>
        <fullName evidence="2">Uncharacterized protein</fullName>
    </submittedName>
</protein>
<dbReference type="Proteomes" id="UP001151133">
    <property type="component" value="Unassembled WGS sequence"/>
</dbReference>
<evidence type="ECO:0000313" key="3">
    <source>
        <dbReference type="Proteomes" id="UP001151133"/>
    </source>
</evidence>
<proteinExistence type="predicted"/>
<feature type="transmembrane region" description="Helical" evidence="1">
    <location>
        <begin position="7"/>
        <end position="25"/>
    </location>
</feature>
<dbReference type="AlphaFoldDB" id="A0A9X2ZMW8"/>
<gene>
    <name evidence="2" type="ORF">OIU80_00025</name>
</gene>
<name>A0A9X2ZMW8_9FLAO</name>
<comment type="caution">
    <text evidence="2">The sequence shown here is derived from an EMBL/GenBank/DDBJ whole genome shotgun (WGS) entry which is preliminary data.</text>
</comment>
<accession>A0A9X2ZMW8</accession>
<reference evidence="2" key="1">
    <citation type="submission" date="2022-10" db="EMBL/GenBank/DDBJ databases">
        <title>Two novel species of Flavobacterium.</title>
        <authorList>
            <person name="Liu Q."/>
            <person name="Xin Y.-H."/>
        </authorList>
    </citation>
    <scope>NUCLEOTIDE SEQUENCE</scope>
    <source>
        <strain evidence="2">LS1R47</strain>
    </source>
</reference>
<keyword evidence="1" id="KW-0812">Transmembrane</keyword>
<keyword evidence="1" id="KW-1133">Transmembrane helix</keyword>
<feature type="transmembrane region" description="Helical" evidence="1">
    <location>
        <begin position="62"/>
        <end position="84"/>
    </location>
</feature>
<keyword evidence="1" id="KW-0472">Membrane</keyword>
<dbReference type="EMBL" id="JAOZEV010000001">
    <property type="protein sequence ID" value="MCV9930653.1"/>
    <property type="molecule type" value="Genomic_DNA"/>
</dbReference>
<organism evidence="2 3">
    <name type="scientific">Flavobacterium frigoritolerans</name>
    <dbReference type="NCBI Taxonomy" id="2987686"/>
    <lineage>
        <taxon>Bacteria</taxon>
        <taxon>Pseudomonadati</taxon>
        <taxon>Bacteroidota</taxon>
        <taxon>Flavobacteriia</taxon>
        <taxon>Flavobacteriales</taxon>
        <taxon>Flavobacteriaceae</taxon>
        <taxon>Flavobacterium</taxon>
    </lineage>
</organism>
<dbReference type="RefSeq" id="WP_264285064.1">
    <property type="nucleotide sequence ID" value="NZ_JAOZEV010000001.1"/>
</dbReference>
<evidence type="ECO:0000256" key="1">
    <source>
        <dbReference type="SAM" id="Phobius"/>
    </source>
</evidence>
<evidence type="ECO:0000313" key="2">
    <source>
        <dbReference type="EMBL" id="MCV9930653.1"/>
    </source>
</evidence>
<feature type="transmembrane region" description="Helical" evidence="1">
    <location>
        <begin position="31"/>
        <end position="50"/>
    </location>
</feature>
<keyword evidence="3" id="KW-1185">Reference proteome</keyword>
<sequence>MKRLRNIAIYYIVLGILCFCSFWLYGFWKLSIIGVVLLVVYFLLRFVFKIKNIAFNISKNKLIVWDCFLYLLPILFITFSFWYLTKPFNQTIVLPKGYQGVVTIEYDQKEGQPKKWIGEFLGMGGARLIKVDNNGIAKTQFKYEDKYIPLLGTYSQVSLEGMKIYYESNLNVEIPQYSYNESAGTEDFQYEKIKQKNLPIAYTTAVNKQKNIIVVCKVKEYSNYFYTENEIKKMEEQGIFLDSWSNILRDHYYK</sequence>